<dbReference type="GO" id="GO:0003677">
    <property type="term" value="F:DNA binding"/>
    <property type="evidence" value="ECO:0007669"/>
    <property type="project" value="UniProtKB-UniRule"/>
</dbReference>
<name>F7WZD0_9GAMM</name>
<feature type="domain" description="TACO1/YebC-like second and third" evidence="5">
    <location>
        <begin position="85"/>
        <end position="235"/>
    </location>
</feature>
<dbReference type="GO" id="GO:0005737">
    <property type="term" value="C:cytoplasm"/>
    <property type="evidence" value="ECO:0007669"/>
    <property type="project" value="UniProtKB-SubCell"/>
</dbReference>
<dbReference type="PANTHER" id="PTHR12532:SF0">
    <property type="entry name" value="TRANSLATIONAL ACTIVATOR OF CYTOCHROME C OXIDASE 1"/>
    <property type="match status" value="1"/>
</dbReference>
<dbReference type="Pfam" id="PF20772">
    <property type="entry name" value="TACO1_YebC_N"/>
    <property type="match status" value="1"/>
</dbReference>
<dbReference type="InterPro" id="IPR049083">
    <property type="entry name" value="TACO1_YebC_N"/>
</dbReference>
<keyword evidence="4" id="KW-0238">DNA-binding</keyword>
<evidence type="ECO:0000256" key="3">
    <source>
        <dbReference type="ARBA" id="ARBA00023163"/>
    </source>
</evidence>
<dbReference type="InterPro" id="IPR026564">
    <property type="entry name" value="Transcrip_reg_TACO1-like_dom3"/>
</dbReference>
<feature type="domain" description="TACO1/YebC-like N-terminal" evidence="6">
    <location>
        <begin position="5"/>
        <end position="72"/>
    </location>
</feature>
<dbReference type="OrthoDB" id="9781053at2"/>
<comment type="subcellular location">
    <subcellularLocation>
        <location evidence="4">Cytoplasm</location>
    </subcellularLocation>
</comment>
<dbReference type="HAMAP" id="MF_00693">
    <property type="entry name" value="Transcrip_reg_TACO1"/>
    <property type="match status" value="1"/>
</dbReference>
<dbReference type="KEGG" id="baj:BCTU_207"/>
<dbReference type="InterPro" id="IPR048300">
    <property type="entry name" value="TACO1_YebC-like_2nd/3rd_dom"/>
</dbReference>
<evidence type="ECO:0000313" key="7">
    <source>
        <dbReference type="EMBL" id="AEH39792.1"/>
    </source>
</evidence>
<dbReference type="InterPro" id="IPR017856">
    <property type="entry name" value="Integrase-like_N"/>
</dbReference>
<keyword evidence="3 4" id="KW-0804">Transcription</keyword>
<dbReference type="FunFam" id="1.10.10.200:FF:000002">
    <property type="entry name" value="Probable transcriptional regulatory protein CLM62_37755"/>
    <property type="match status" value="1"/>
</dbReference>
<dbReference type="EMBL" id="CP001817">
    <property type="protein sequence ID" value="AEH39792.1"/>
    <property type="molecule type" value="Genomic_DNA"/>
</dbReference>
<evidence type="ECO:0000256" key="1">
    <source>
        <dbReference type="ARBA" id="ARBA00008724"/>
    </source>
</evidence>
<keyword evidence="2 4" id="KW-0805">Transcription regulation</keyword>
<gene>
    <name evidence="7" type="primary">yebC</name>
    <name evidence="7" type="ORF">BCTU_207</name>
</gene>
<keyword evidence="4" id="KW-0963">Cytoplasm</keyword>
<evidence type="ECO:0000259" key="6">
    <source>
        <dbReference type="Pfam" id="PF20772"/>
    </source>
</evidence>
<dbReference type="SUPFAM" id="SSF75625">
    <property type="entry name" value="YebC-like"/>
    <property type="match status" value="1"/>
</dbReference>
<dbReference type="Proteomes" id="UP000006811">
    <property type="component" value="Chromosome"/>
</dbReference>
<evidence type="ECO:0000256" key="2">
    <source>
        <dbReference type="ARBA" id="ARBA00023015"/>
    </source>
</evidence>
<reference evidence="7 8" key="1">
    <citation type="journal article" date="2011" name="Appl. Environ. Microbiol.">
        <title>The genome of Buchnera aphidicola from the aphid Cinara tujafilina provides new clues about the evolutionary history of metabolic losses in bacterial endosymbionts.</title>
        <authorList>
            <person name="Lamelas A."/>
            <person name="Gosalbes M.J."/>
            <person name="Moya A."/>
            <person name="Latorre A."/>
        </authorList>
    </citation>
    <scope>NUCLEOTIDE SEQUENCE [LARGE SCALE GENOMIC DNA]</scope>
    <source>
        <strain evidence="8">Cinara tujafilina</strain>
    </source>
</reference>
<dbReference type="PANTHER" id="PTHR12532">
    <property type="entry name" value="TRANSLATIONAL ACTIVATOR OF CYTOCHROME C OXIDASE 1"/>
    <property type="match status" value="1"/>
</dbReference>
<dbReference type="AlphaFoldDB" id="F7WZD0"/>
<dbReference type="Gene3D" id="3.30.70.980">
    <property type="match status" value="2"/>
</dbReference>
<accession>F7WZD0</accession>
<comment type="similarity">
    <text evidence="1 4">Belongs to the TACO1 family.</text>
</comment>
<dbReference type="Pfam" id="PF01709">
    <property type="entry name" value="Transcrip_reg"/>
    <property type="match status" value="1"/>
</dbReference>
<evidence type="ECO:0000313" key="8">
    <source>
        <dbReference type="Proteomes" id="UP000006811"/>
    </source>
</evidence>
<dbReference type="HOGENOM" id="CLU_062974_3_0_6"/>
<dbReference type="InterPro" id="IPR029072">
    <property type="entry name" value="YebC-like"/>
</dbReference>
<evidence type="ECO:0000259" key="5">
    <source>
        <dbReference type="Pfam" id="PF01709"/>
    </source>
</evidence>
<protein>
    <recommendedName>
        <fullName evidence="4">Probable transcriptional regulatory protein BCTU_207</fullName>
    </recommendedName>
</protein>
<dbReference type="Gene3D" id="1.10.10.200">
    <property type="match status" value="1"/>
</dbReference>
<evidence type="ECO:0000256" key="4">
    <source>
        <dbReference type="HAMAP-Rule" id="MF_00693"/>
    </source>
</evidence>
<dbReference type="InterPro" id="IPR002876">
    <property type="entry name" value="Transcrip_reg_TACO1-like"/>
</dbReference>
<dbReference type="eggNOG" id="COG0217">
    <property type="taxonomic scope" value="Bacteria"/>
</dbReference>
<proteinExistence type="inferred from homology"/>
<sequence>MAGHSKWSNTKHRKSSQDIKRSRIFTKLIREITIASTKQGQDPKKNFYLRTVLDKANMYNMTKNTIDRAIQRSIIQNNHISNIKTYSGYGPGGIAFIIECSSDNNNHTVSKLREIFSRCKGTLVKNKNVEYLFQKIILLKFNNIHQEKIILDIAAQHEAYTFKVKKNKNIQITIPIKNFKIIKKKLCKLNIKIKKPNFYKPITIKPIDTFKKVEILKLINKLNEFSEIKNIYYNIRI</sequence>
<dbReference type="STRING" id="261317.BCTU_207"/>
<keyword evidence="8" id="KW-1185">Reference proteome</keyword>
<dbReference type="GO" id="GO:0006355">
    <property type="term" value="P:regulation of DNA-templated transcription"/>
    <property type="evidence" value="ECO:0007669"/>
    <property type="project" value="UniProtKB-UniRule"/>
</dbReference>
<organism evidence="7 8">
    <name type="scientific">Buchnera aphidicola</name>
    <name type="common">Cinara tujafilina</name>
    <dbReference type="NCBI Taxonomy" id="261317"/>
    <lineage>
        <taxon>Bacteria</taxon>
        <taxon>Pseudomonadati</taxon>
        <taxon>Pseudomonadota</taxon>
        <taxon>Gammaproteobacteria</taxon>
        <taxon>Enterobacterales</taxon>
        <taxon>Erwiniaceae</taxon>
        <taxon>Buchnera</taxon>
    </lineage>
</organism>